<keyword evidence="2" id="KW-1185">Reference proteome</keyword>
<evidence type="ECO:0008006" key="3">
    <source>
        <dbReference type="Google" id="ProtNLM"/>
    </source>
</evidence>
<dbReference type="AlphaFoldDB" id="A0AAE0LY95"/>
<evidence type="ECO:0000313" key="2">
    <source>
        <dbReference type="Proteomes" id="UP001283341"/>
    </source>
</evidence>
<protein>
    <recommendedName>
        <fullName evidence="3">Aminoglycoside phosphotransferase domain-containing protein</fullName>
    </recommendedName>
</protein>
<comment type="caution">
    <text evidence="1">The sequence shown here is derived from an EMBL/GenBank/DDBJ whole genome shotgun (WGS) entry which is preliminary data.</text>
</comment>
<reference evidence="1" key="2">
    <citation type="submission" date="2023-06" db="EMBL/GenBank/DDBJ databases">
        <authorList>
            <consortium name="Lawrence Berkeley National Laboratory"/>
            <person name="Haridas S."/>
            <person name="Hensen N."/>
            <person name="Bonometti L."/>
            <person name="Westerberg I."/>
            <person name="Brannstrom I.O."/>
            <person name="Guillou S."/>
            <person name="Cros-Aarteil S."/>
            <person name="Calhoun S."/>
            <person name="Kuo A."/>
            <person name="Mondo S."/>
            <person name="Pangilinan J."/>
            <person name="Riley R."/>
            <person name="Labutti K."/>
            <person name="Andreopoulos B."/>
            <person name="Lipzen A."/>
            <person name="Chen C."/>
            <person name="Yanf M."/>
            <person name="Daum C."/>
            <person name="Ng V."/>
            <person name="Clum A."/>
            <person name="Steindorff A."/>
            <person name="Ohm R."/>
            <person name="Martin F."/>
            <person name="Silar P."/>
            <person name="Natvig D."/>
            <person name="Lalanne C."/>
            <person name="Gautier V."/>
            <person name="Ament-Velasquez S.L."/>
            <person name="Kruys A."/>
            <person name="Hutchinson M.I."/>
            <person name="Powell A.J."/>
            <person name="Barry K."/>
            <person name="Miller A.N."/>
            <person name="Grigoriev I.V."/>
            <person name="Debuchy R."/>
            <person name="Gladieux P."/>
            <person name="Thoren M.H."/>
            <person name="Johannesson H."/>
        </authorList>
    </citation>
    <scope>NUCLEOTIDE SEQUENCE</scope>
    <source>
        <strain evidence="1">CBS 118394</strain>
    </source>
</reference>
<evidence type="ECO:0000313" key="1">
    <source>
        <dbReference type="EMBL" id="KAK3312198.1"/>
    </source>
</evidence>
<dbReference type="Proteomes" id="UP001283341">
    <property type="component" value="Unassembled WGS sequence"/>
</dbReference>
<name>A0AAE0LY95_9PEZI</name>
<organism evidence="1 2">
    <name type="scientific">Apodospora peruviana</name>
    <dbReference type="NCBI Taxonomy" id="516989"/>
    <lineage>
        <taxon>Eukaryota</taxon>
        <taxon>Fungi</taxon>
        <taxon>Dikarya</taxon>
        <taxon>Ascomycota</taxon>
        <taxon>Pezizomycotina</taxon>
        <taxon>Sordariomycetes</taxon>
        <taxon>Sordariomycetidae</taxon>
        <taxon>Sordariales</taxon>
        <taxon>Lasiosphaeriaceae</taxon>
        <taxon>Apodospora</taxon>
    </lineage>
</organism>
<reference evidence="1" key="1">
    <citation type="journal article" date="2023" name="Mol. Phylogenet. Evol.">
        <title>Genome-scale phylogeny and comparative genomics of the fungal order Sordariales.</title>
        <authorList>
            <person name="Hensen N."/>
            <person name="Bonometti L."/>
            <person name="Westerberg I."/>
            <person name="Brannstrom I.O."/>
            <person name="Guillou S."/>
            <person name="Cros-Aarteil S."/>
            <person name="Calhoun S."/>
            <person name="Haridas S."/>
            <person name="Kuo A."/>
            <person name="Mondo S."/>
            <person name="Pangilinan J."/>
            <person name="Riley R."/>
            <person name="LaButti K."/>
            <person name="Andreopoulos B."/>
            <person name="Lipzen A."/>
            <person name="Chen C."/>
            <person name="Yan M."/>
            <person name="Daum C."/>
            <person name="Ng V."/>
            <person name="Clum A."/>
            <person name="Steindorff A."/>
            <person name="Ohm R.A."/>
            <person name="Martin F."/>
            <person name="Silar P."/>
            <person name="Natvig D.O."/>
            <person name="Lalanne C."/>
            <person name="Gautier V."/>
            <person name="Ament-Velasquez S.L."/>
            <person name="Kruys A."/>
            <person name="Hutchinson M.I."/>
            <person name="Powell A.J."/>
            <person name="Barry K."/>
            <person name="Miller A.N."/>
            <person name="Grigoriev I.V."/>
            <person name="Debuchy R."/>
            <person name="Gladieux P."/>
            <person name="Hiltunen Thoren M."/>
            <person name="Johannesson H."/>
        </authorList>
    </citation>
    <scope>NUCLEOTIDE SEQUENCE</scope>
    <source>
        <strain evidence="1">CBS 118394</strain>
    </source>
</reference>
<proteinExistence type="predicted"/>
<dbReference type="SUPFAM" id="SSF56112">
    <property type="entry name" value="Protein kinase-like (PK-like)"/>
    <property type="match status" value="1"/>
</dbReference>
<dbReference type="Gene3D" id="3.90.1200.10">
    <property type="match status" value="1"/>
</dbReference>
<accession>A0AAE0LY95</accession>
<dbReference type="InterPro" id="IPR011009">
    <property type="entry name" value="Kinase-like_dom_sf"/>
</dbReference>
<dbReference type="EMBL" id="JAUEDM010000009">
    <property type="protein sequence ID" value="KAK3312198.1"/>
    <property type="molecule type" value="Genomic_DNA"/>
</dbReference>
<gene>
    <name evidence="1" type="ORF">B0H66DRAFT_538494</name>
</gene>
<sequence>MPLDANNRYYNLRLTVIKRVIPSLHKGSRFQPPKYTITPLRYDPEFPFIYNNFTYRIDLASPYFPVIPWMFYNKLPAGTAPIPAQGLSTVVMRLANPDEEEFWGEGNRWANNLAARQVARRALADAGIGPIVPAVYARFDKEISGTMEEYMPGQNLEQLFWKLSAEDKRGVLEQMARILATLQKAPAPQPVWKVKSLREVLEGVDLKQRAFVHGDFGVVTNTRDRWLLAALNNMLYDSETKRITALLDFDTAMFTNPADEFLNAFHDTGGNLVHSSAAKIHKFLTTGCRLDSEENSGLTERQMETWDPCKEWIAAMDRCDVLRPRDIAGMQAILKVKELEVLLCPVELKQEVMMRGLSEEGKVGRRKVAEDKIIQWFSDHRIPLK</sequence>